<dbReference type="Pfam" id="PF01740">
    <property type="entry name" value="STAS"/>
    <property type="match status" value="1"/>
</dbReference>
<comment type="similarity">
    <text evidence="1 2">Belongs to the anti-sigma-factor antagonist family.</text>
</comment>
<gene>
    <name evidence="4" type="ORF">IPJ48_03540</name>
</gene>
<dbReference type="PROSITE" id="PS50801">
    <property type="entry name" value="STAS"/>
    <property type="match status" value="1"/>
</dbReference>
<dbReference type="Proteomes" id="UP000886602">
    <property type="component" value="Unassembled WGS sequence"/>
</dbReference>
<dbReference type="AlphaFoldDB" id="A0A9D7FHW7"/>
<dbReference type="EMBL" id="JADJNC010000004">
    <property type="protein sequence ID" value="MBK7422231.1"/>
    <property type="molecule type" value="Genomic_DNA"/>
</dbReference>
<sequence>MPINYNDSNAKFRLIWLSGRLDIAGTAEIEGKFAAFAATERIRVIVDLTGVNFLSSIGIRAIISNAKAQQQRGGKMVLFVGENATVAKTLELTGIATLIPTFKDMSEAEQAATQ</sequence>
<accession>A0A9D7FHW7</accession>
<dbReference type="GO" id="GO:0043856">
    <property type="term" value="F:anti-sigma factor antagonist activity"/>
    <property type="evidence" value="ECO:0007669"/>
    <property type="project" value="InterPro"/>
</dbReference>
<dbReference type="PANTHER" id="PTHR33495:SF2">
    <property type="entry name" value="ANTI-SIGMA FACTOR ANTAGONIST TM_1081-RELATED"/>
    <property type="match status" value="1"/>
</dbReference>
<name>A0A9D7FHW7_9RHOO</name>
<dbReference type="InterPro" id="IPR036513">
    <property type="entry name" value="STAS_dom_sf"/>
</dbReference>
<comment type="caution">
    <text evidence="4">The sequence shown here is derived from an EMBL/GenBank/DDBJ whole genome shotgun (WGS) entry which is preliminary data.</text>
</comment>
<dbReference type="SUPFAM" id="SSF52091">
    <property type="entry name" value="SpoIIaa-like"/>
    <property type="match status" value="1"/>
</dbReference>
<organism evidence="4 5">
    <name type="scientific">Candidatus Propionivibrio dominans</name>
    <dbReference type="NCBI Taxonomy" id="2954373"/>
    <lineage>
        <taxon>Bacteria</taxon>
        <taxon>Pseudomonadati</taxon>
        <taxon>Pseudomonadota</taxon>
        <taxon>Betaproteobacteria</taxon>
        <taxon>Rhodocyclales</taxon>
        <taxon>Rhodocyclaceae</taxon>
        <taxon>Propionivibrio</taxon>
    </lineage>
</organism>
<evidence type="ECO:0000256" key="1">
    <source>
        <dbReference type="ARBA" id="ARBA00009013"/>
    </source>
</evidence>
<evidence type="ECO:0000313" key="5">
    <source>
        <dbReference type="Proteomes" id="UP000886602"/>
    </source>
</evidence>
<dbReference type="InterPro" id="IPR002645">
    <property type="entry name" value="STAS_dom"/>
</dbReference>
<dbReference type="InterPro" id="IPR003658">
    <property type="entry name" value="Anti-sigma_ant"/>
</dbReference>
<reference evidence="4" key="1">
    <citation type="submission" date="2020-10" db="EMBL/GenBank/DDBJ databases">
        <title>Connecting structure to function with the recovery of over 1000 high-quality activated sludge metagenome-assembled genomes encoding full-length rRNA genes using long-read sequencing.</title>
        <authorList>
            <person name="Singleton C.M."/>
            <person name="Petriglieri F."/>
            <person name="Kristensen J.M."/>
            <person name="Kirkegaard R.H."/>
            <person name="Michaelsen T.Y."/>
            <person name="Andersen M.H."/>
            <person name="Karst S.M."/>
            <person name="Dueholm M.S."/>
            <person name="Nielsen P.H."/>
            <person name="Albertsen M."/>
        </authorList>
    </citation>
    <scope>NUCLEOTIDE SEQUENCE</scope>
    <source>
        <strain evidence="4">EsbW_18-Q3-R4-48_MAXAC.044</strain>
    </source>
</reference>
<evidence type="ECO:0000313" key="4">
    <source>
        <dbReference type="EMBL" id="MBK7422231.1"/>
    </source>
</evidence>
<dbReference type="PANTHER" id="PTHR33495">
    <property type="entry name" value="ANTI-SIGMA FACTOR ANTAGONIST TM_1081-RELATED-RELATED"/>
    <property type="match status" value="1"/>
</dbReference>
<dbReference type="CDD" id="cd07043">
    <property type="entry name" value="STAS_anti-anti-sigma_factors"/>
    <property type="match status" value="1"/>
</dbReference>
<evidence type="ECO:0000256" key="2">
    <source>
        <dbReference type="RuleBase" id="RU003749"/>
    </source>
</evidence>
<feature type="domain" description="STAS" evidence="3">
    <location>
        <begin position="14"/>
        <end position="112"/>
    </location>
</feature>
<evidence type="ECO:0000259" key="3">
    <source>
        <dbReference type="PROSITE" id="PS50801"/>
    </source>
</evidence>
<dbReference type="NCBIfam" id="TIGR00377">
    <property type="entry name" value="ant_ant_sig"/>
    <property type="match status" value="1"/>
</dbReference>
<proteinExistence type="inferred from homology"/>
<protein>
    <recommendedName>
        <fullName evidence="2">Anti-sigma factor antagonist</fullName>
    </recommendedName>
</protein>
<dbReference type="Gene3D" id="3.30.750.24">
    <property type="entry name" value="STAS domain"/>
    <property type="match status" value="1"/>
</dbReference>